<dbReference type="PANTHER" id="PTHR43103:SF5">
    <property type="entry name" value="4-EPIMERASE, PUTATIVE (AFU_ORTHOLOGUE AFUA_7G00360)-RELATED"/>
    <property type="match status" value="1"/>
</dbReference>
<accession>A0ABU7V493</accession>
<evidence type="ECO:0000256" key="2">
    <source>
        <dbReference type="ARBA" id="ARBA00023002"/>
    </source>
</evidence>
<dbReference type="Gene3D" id="3.40.50.720">
    <property type="entry name" value="NAD(P)-binding Rossmann-like Domain"/>
    <property type="match status" value="1"/>
</dbReference>
<dbReference type="InterPro" id="IPR001509">
    <property type="entry name" value="Epimerase_deHydtase"/>
</dbReference>
<evidence type="ECO:0000256" key="1">
    <source>
        <dbReference type="ARBA" id="ARBA00007637"/>
    </source>
</evidence>
<evidence type="ECO:0000259" key="4">
    <source>
        <dbReference type="Pfam" id="PF01370"/>
    </source>
</evidence>
<proteinExistence type="inferred from homology"/>
<dbReference type="SUPFAM" id="SSF51735">
    <property type="entry name" value="NAD(P)-binding Rossmann-fold domains"/>
    <property type="match status" value="1"/>
</dbReference>
<evidence type="ECO:0000313" key="6">
    <source>
        <dbReference type="Proteomes" id="UP001351900"/>
    </source>
</evidence>
<keyword evidence="3" id="KW-0520">NAD</keyword>
<comment type="caution">
    <text evidence="5">The sequence shown here is derived from an EMBL/GenBank/DDBJ whole genome shotgun (WGS) entry which is preliminary data.</text>
</comment>
<protein>
    <submittedName>
        <fullName evidence="5">NAD(P)-dependent oxidoreductase</fullName>
    </submittedName>
</protein>
<dbReference type="EMBL" id="JAZHOV010000002">
    <property type="protein sequence ID" value="MEF2254511.1"/>
    <property type="molecule type" value="Genomic_DNA"/>
</dbReference>
<evidence type="ECO:0000256" key="3">
    <source>
        <dbReference type="ARBA" id="ARBA00023027"/>
    </source>
</evidence>
<evidence type="ECO:0000313" key="5">
    <source>
        <dbReference type="EMBL" id="MEF2254511.1"/>
    </source>
</evidence>
<organism evidence="5 6">
    <name type="scientific">Microbacterium schleiferi</name>
    <dbReference type="NCBI Taxonomy" id="69362"/>
    <lineage>
        <taxon>Bacteria</taxon>
        <taxon>Bacillati</taxon>
        <taxon>Actinomycetota</taxon>
        <taxon>Actinomycetes</taxon>
        <taxon>Micrococcales</taxon>
        <taxon>Microbacteriaceae</taxon>
        <taxon>Microbacterium</taxon>
    </lineage>
</organism>
<dbReference type="Proteomes" id="UP001351900">
    <property type="component" value="Unassembled WGS sequence"/>
</dbReference>
<dbReference type="RefSeq" id="WP_331791033.1">
    <property type="nucleotide sequence ID" value="NZ_BAAAUO010000005.1"/>
</dbReference>
<reference evidence="5 6" key="1">
    <citation type="submission" date="2024-01" db="EMBL/GenBank/DDBJ databases">
        <title>the genome sequence of strain Microbacterium schleiferi NBRC 15075.</title>
        <authorList>
            <person name="Ding Y."/>
            <person name="Zhang G."/>
        </authorList>
    </citation>
    <scope>NUCLEOTIDE SEQUENCE [LARGE SCALE GENOMIC DNA]</scope>
    <source>
        <strain evidence="5 6">NBRC 15075</strain>
    </source>
</reference>
<name>A0ABU7V493_9MICO</name>
<keyword evidence="6" id="KW-1185">Reference proteome</keyword>
<gene>
    <name evidence="5" type="ORF">V2V91_05085</name>
</gene>
<keyword evidence="2" id="KW-0560">Oxidoreductase</keyword>
<dbReference type="PANTHER" id="PTHR43103">
    <property type="entry name" value="NUCLEOSIDE-DIPHOSPHATE-SUGAR EPIMERASE"/>
    <property type="match status" value="1"/>
</dbReference>
<feature type="domain" description="NAD-dependent epimerase/dehydratase" evidence="4">
    <location>
        <begin position="3"/>
        <end position="233"/>
    </location>
</feature>
<dbReference type="InterPro" id="IPR036291">
    <property type="entry name" value="NAD(P)-bd_dom_sf"/>
</dbReference>
<sequence>MRVLVTGSAGRLGRSTTSVLVAHGHHVVGADVHRGGTPGVTELAADLLDRDALRALMTEVRPDAVVHLAGIAVPFSAPESDILRINSQLAHGILETARDLQVERVLCASSPTLIGYSAPGWRPSRLPLDEEHPVAPANAYAVSKVLVEELTGMFARSSSGVYGAFRPCYVITPEEWLGAPTQQGHTVRERLSDPSLAAVSLFNYLDARDAGEFIARWLLAPSATVNGEVFFVGAADALALQPVSKLAPQFAPKLGSSADALIGTQPVFSIDKARHRLGWEPRRSWRTELVDAPDPTPAQLFMENR</sequence>
<comment type="similarity">
    <text evidence="1">Belongs to the NAD(P)-dependent epimerase/dehydratase family.</text>
</comment>
<dbReference type="Pfam" id="PF01370">
    <property type="entry name" value="Epimerase"/>
    <property type="match status" value="1"/>
</dbReference>